<dbReference type="Pfam" id="PF09670">
    <property type="entry name" value="Cas_Cas02710"/>
    <property type="match status" value="1"/>
</dbReference>
<name>A0A7X6IC18_9BACT</name>
<dbReference type="EMBL" id="VTOW01000003">
    <property type="protein sequence ID" value="NKE72009.1"/>
    <property type="molecule type" value="Genomic_DNA"/>
</dbReference>
<comment type="caution">
    <text evidence="2">The sequence shown here is derived from an EMBL/GenBank/DDBJ whole genome shotgun (WGS) entry which is preliminary data.</text>
</comment>
<accession>A0A7X6IC18</accession>
<dbReference type="InterPro" id="IPR054008">
    <property type="entry name" value="Csm6_6H"/>
</dbReference>
<dbReference type="Proteomes" id="UP000534783">
    <property type="component" value="Unassembled WGS sequence"/>
</dbReference>
<feature type="domain" description="Csm6 6H" evidence="1">
    <location>
        <begin position="155"/>
        <end position="250"/>
    </location>
</feature>
<gene>
    <name evidence="2" type="ORF">MNODULE_14770</name>
</gene>
<dbReference type="AlphaFoldDB" id="A0A7X6IC18"/>
<sequence>MSQSSVKALLVSVGGDLASTIFAINRLRPEALCFFVAEAEQGEIDREIIPQIEQPPRQWDQIVTPDSEDLLQCCRVLLREIPGLLSRWGVEPSQLTIDTSGGTKTMAAALALCAVDAASSFHAVVSKAQAKGGTETAVRGEARVLYQGNPWDELAANGRRDAAAVFNQARYREAADLFRKIEKRVSGGSKPLYKSLADFSEGYAFWDAFDYREGWNRLQSAKKGLEMSALFGGPPGLKDVVAKLKENLSFLEKLVMGTKEIKPELFLDLLANAQRRAHTEKKYEEATVRLLRALEVLAQARLAERGFQFDRIDPDPLPASLKTDFIQKYTSPLDGRIKPDLLGDYRLLKEIGDPLGIAFDQQWSTFKIPLEARERSILGHGFTPMPPDRYQHLWELALKISGTLPEKMLHFPKMEF</sequence>
<protein>
    <submittedName>
        <fullName evidence="2">TIGR02710 family CRISPR-associated protein</fullName>
    </submittedName>
</protein>
<proteinExistence type="predicted"/>
<dbReference type="Pfam" id="PF22205">
    <property type="entry name" value="Csm6_6H"/>
    <property type="match status" value="1"/>
</dbReference>
<keyword evidence="3" id="KW-1185">Reference proteome</keyword>
<reference evidence="2 3" key="1">
    <citation type="journal article" date="2020" name="Nature">
        <title>Bacterial chemolithoautotrophy via manganese oxidation.</title>
        <authorList>
            <person name="Yu H."/>
            <person name="Leadbetter J.R."/>
        </authorList>
    </citation>
    <scope>NUCLEOTIDE SEQUENCE [LARGE SCALE GENOMIC DNA]</scope>
    <source>
        <strain evidence="2 3">Mn-1</strain>
    </source>
</reference>
<evidence type="ECO:0000259" key="1">
    <source>
        <dbReference type="Pfam" id="PF22205"/>
    </source>
</evidence>
<dbReference type="RefSeq" id="WP_168061290.1">
    <property type="nucleotide sequence ID" value="NZ_VTOW01000003.1"/>
</dbReference>
<dbReference type="InterPro" id="IPR014082">
    <property type="entry name" value="CRISPR-assoc_prot_Cas02710"/>
</dbReference>
<evidence type="ECO:0000313" key="2">
    <source>
        <dbReference type="EMBL" id="NKE72009.1"/>
    </source>
</evidence>
<dbReference type="NCBIfam" id="TIGR02710">
    <property type="entry name" value="TIGR02710 family CRISPR-associated CARF protein"/>
    <property type="match status" value="1"/>
</dbReference>
<organism evidence="2 3">
    <name type="scientific">Candidatus Manganitrophus noduliformans</name>
    <dbReference type="NCBI Taxonomy" id="2606439"/>
    <lineage>
        <taxon>Bacteria</taxon>
        <taxon>Pseudomonadati</taxon>
        <taxon>Nitrospirota</taxon>
        <taxon>Nitrospiria</taxon>
        <taxon>Candidatus Troglogloeales</taxon>
        <taxon>Candidatus Manganitrophaceae</taxon>
        <taxon>Candidatus Manganitrophus</taxon>
    </lineage>
</organism>
<evidence type="ECO:0000313" key="3">
    <source>
        <dbReference type="Proteomes" id="UP000534783"/>
    </source>
</evidence>